<dbReference type="RefSeq" id="WP_101641098.1">
    <property type="nucleotide sequence ID" value="NZ_PGUY01000021.1"/>
</dbReference>
<feature type="transmembrane region" description="Helical" evidence="1">
    <location>
        <begin position="21"/>
        <end position="49"/>
    </location>
</feature>
<evidence type="ECO:0000313" key="2">
    <source>
        <dbReference type="EMBL" id="PLT30536.1"/>
    </source>
</evidence>
<feature type="transmembrane region" description="Helical" evidence="1">
    <location>
        <begin position="179"/>
        <end position="201"/>
    </location>
</feature>
<dbReference type="GO" id="GO:0140359">
    <property type="term" value="F:ABC-type transporter activity"/>
    <property type="evidence" value="ECO:0007669"/>
    <property type="project" value="InterPro"/>
</dbReference>
<feature type="transmembrane region" description="Helical" evidence="1">
    <location>
        <begin position="213"/>
        <end position="234"/>
    </location>
</feature>
<sequence>MDKTVIFTLVKKDLIDIKRSKSLFVTLIVIPIIFCVAFPSILAGVALFADIDRVLDGKSLELIQSLLDKVEHSAGLKTINQKFYYTAINYFLPALFLLVPIITASVLGANSFVGEKERRTLESLLFSPITMKELFIGKIIASFTPSFAVSAVSFLISGIIINTAGYSLFDKLIFPSINWLILILCLSPLVTIMTILLNVIISSRVKTFQEAQNIGGIIVLPVIGMLVGQVSGVFFIGPQFLLMVSLIVILINIFLYTRITRLSDRNTLFQNQIG</sequence>
<dbReference type="OrthoDB" id="72437at2"/>
<feature type="transmembrane region" description="Helical" evidence="1">
    <location>
        <begin position="240"/>
        <end position="257"/>
    </location>
</feature>
<dbReference type="EMBL" id="PGUY01000021">
    <property type="protein sequence ID" value="PLT30536.1"/>
    <property type="molecule type" value="Genomic_DNA"/>
</dbReference>
<evidence type="ECO:0000256" key="1">
    <source>
        <dbReference type="SAM" id="Phobius"/>
    </source>
</evidence>
<proteinExistence type="predicted"/>
<feature type="transmembrane region" description="Helical" evidence="1">
    <location>
        <begin position="134"/>
        <end position="159"/>
    </location>
</feature>
<comment type="caution">
    <text evidence="2">The sequence shown here is derived from an EMBL/GenBank/DDBJ whole genome shotgun (WGS) entry which is preliminary data.</text>
</comment>
<evidence type="ECO:0000313" key="3">
    <source>
        <dbReference type="Proteomes" id="UP000234748"/>
    </source>
</evidence>
<gene>
    <name evidence="2" type="ORF">CUU66_07720</name>
</gene>
<evidence type="ECO:0008006" key="4">
    <source>
        <dbReference type="Google" id="ProtNLM"/>
    </source>
</evidence>
<dbReference type="AlphaFoldDB" id="A0A2N5M860"/>
<accession>A0A2N5M860</accession>
<dbReference type="PANTHER" id="PTHR37305">
    <property type="entry name" value="INTEGRAL MEMBRANE PROTEIN-RELATED"/>
    <property type="match status" value="1"/>
</dbReference>
<dbReference type="PANTHER" id="PTHR37305:SF1">
    <property type="entry name" value="MEMBRANE PROTEIN"/>
    <property type="match status" value="1"/>
</dbReference>
<name>A0A2N5M860_9BACI</name>
<dbReference type="GO" id="GO:0005886">
    <property type="term" value="C:plasma membrane"/>
    <property type="evidence" value="ECO:0007669"/>
    <property type="project" value="UniProtKB-SubCell"/>
</dbReference>
<organism evidence="2 3">
    <name type="scientific">Peribacillus deserti</name>
    <dbReference type="NCBI Taxonomy" id="673318"/>
    <lineage>
        <taxon>Bacteria</taxon>
        <taxon>Bacillati</taxon>
        <taxon>Bacillota</taxon>
        <taxon>Bacilli</taxon>
        <taxon>Bacillales</taxon>
        <taxon>Bacillaceae</taxon>
        <taxon>Peribacillus</taxon>
    </lineage>
</organism>
<dbReference type="Proteomes" id="UP000234748">
    <property type="component" value="Unassembled WGS sequence"/>
</dbReference>
<protein>
    <recommendedName>
        <fullName evidence="4">ABC transporter permease</fullName>
    </recommendedName>
</protein>
<keyword evidence="3" id="KW-1185">Reference proteome</keyword>
<feature type="transmembrane region" description="Helical" evidence="1">
    <location>
        <begin position="90"/>
        <end position="113"/>
    </location>
</feature>
<keyword evidence="1" id="KW-1133">Transmembrane helix</keyword>
<keyword evidence="1" id="KW-0472">Membrane</keyword>
<keyword evidence="1" id="KW-0812">Transmembrane</keyword>
<dbReference type="Pfam" id="PF12679">
    <property type="entry name" value="ABC2_membrane_2"/>
    <property type="match status" value="1"/>
</dbReference>
<reference evidence="2 3" key="1">
    <citation type="submission" date="2017-11" db="EMBL/GenBank/DDBJ databases">
        <title>Comparitive Functional Genomics of Dry Heat Resistant strains isolated from the Viking Spacecraft.</title>
        <authorList>
            <person name="Seuylemezian A."/>
            <person name="Cooper K."/>
            <person name="Vaishampayan P."/>
        </authorList>
    </citation>
    <scope>NUCLEOTIDE SEQUENCE [LARGE SCALE GENOMIC DNA]</scope>
    <source>
        <strain evidence="2 3">V1-29</strain>
    </source>
</reference>